<evidence type="ECO:0000313" key="1">
    <source>
        <dbReference type="EMBL" id="EHK52509.1"/>
    </source>
</evidence>
<reference evidence="1 2" key="1">
    <citation type="journal article" date="2012" name="J. Bacteriol.">
        <title>Draft Genome Sequence of Mesorhizobium alhagi CCNWXJ12-2T, a Novel Salt-Resistant Species Isolated from the Desert of Northwestern China.</title>
        <authorList>
            <person name="Zhou M."/>
            <person name="Chen W."/>
            <person name="Chen H."/>
            <person name="Wei G."/>
        </authorList>
    </citation>
    <scope>NUCLEOTIDE SEQUENCE [LARGE SCALE GENOMIC DNA]</scope>
    <source>
        <strain evidence="1 2">CCNWXJ12-2</strain>
    </source>
</reference>
<name>H0I3B3_9HYPH</name>
<sequence length="86" mass="9933">MAPKRWAENLQQFLEVVQSSRPPHSGGCVAGMIMADERCRPDQELPEQPSEMRRHKLSPRDSMSRWTWQDTFLIFTANITAAYIQA</sequence>
<dbReference type="AlphaFoldDB" id="H0I3B3"/>
<dbReference type="Proteomes" id="UP000003250">
    <property type="component" value="Unassembled WGS sequence"/>
</dbReference>
<keyword evidence="2" id="KW-1185">Reference proteome</keyword>
<proteinExistence type="predicted"/>
<dbReference type="EMBL" id="AHAM01000319">
    <property type="protein sequence ID" value="EHK52509.1"/>
    <property type="molecule type" value="Genomic_DNA"/>
</dbReference>
<evidence type="ECO:0000313" key="2">
    <source>
        <dbReference type="Proteomes" id="UP000003250"/>
    </source>
</evidence>
<organism evidence="1 2">
    <name type="scientific">Mesorhizobium alhagi CCNWXJ12-2</name>
    <dbReference type="NCBI Taxonomy" id="1107882"/>
    <lineage>
        <taxon>Bacteria</taxon>
        <taxon>Pseudomonadati</taxon>
        <taxon>Pseudomonadota</taxon>
        <taxon>Alphaproteobacteria</taxon>
        <taxon>Hyphomicrobiales</taxon>
        <taxon>Phyllobacteriaceae</taxon>
        <taxon>Allomesorhizobium</taxon>
    </lineage>
</organism>
<protein>
    <submittedName>
        <fullName evidence="1">Uncharacterized protein</fullName>
    </submittedName>
</protein>
<accession>H0I3B3</accession>
<gene>
    <name evidence="1" type="ORF">MAXJ12_34889</name>
</gene>